<accession>A0AAD4KV64</accession>
<evidence type="ECO:0000313" key="2">
    <source>
        <dbReference type="EMBL" id="KAH8697446.1"/>
    </source>
</evidence>
<keyword evidence="1" id="KW-0812">Transmembrane</keyword>
<gene>
    <name evidence="2" type="ORF">BGW36DRAFT_427407</name>
</gene>
<reference evidence="2" key="1">
    <citation type="submission" date="2021-12" db="EMBL/GenBank/DDBJ databases">
        <title>Convergent genome expansion in fungi linked to evolution of root-endophyte symbiosis.</title>
        <authorList>
            <consortium name="DOE Joint Genome Institute"/>
            <person name="Ke Y.-H."/>
            <person name="Bonito G."/>
            <person name="Liao H.-L."/>
            <person name="Looney B."/>
            <person name="Rojas-Flechas A."/>
            <person name="Nash J."/>
            <person name="Hameed K."/>
            <person name="Schadt C."/>
            <person name="Martin F."/>
            <person name="Crous P.W."/>
            <person name="Miettinen O."/>
            <person name="Magnuson J.K."/>
            <person name="Labbe J."/>
            <person name="Jacobson D."/>
            <person name="Doktycz M.J."/>
            <person name="Veneault-Fourrey C."/>
            <person name="Kuo A."/>
            <person name="Mondo S."/>
            <person name="Calhoun S."/>
            <person name="Riley R."/>
            <person name="Ohm R."/>
            <person name="LaButti K."/>
            <person name="Andreopoulos B."/>
            <person name="Pangilinan J."/>
            <person name="Nolan M."/>
            <person name="Tritt A."/>
            <person name="Clum A."/>
            <person name="Lipzen A."/>
            <person name="Daum C."/>
            <person name="Barry K."/>
            <person name="Grigoriev I.V."/>
            <person name="Vilgalys R."/>
        </authorList>
    </citation>
    <scope>NUCLEOTIDE SEQUENCE</scope>
    <source>
        <strain evidence="2">PMI_201</strain>
    </source>
</reference>
<evidence type="ECO:0000313" key="3">
    <source>
        <dbReference type="Proteomes" id="UP001201262"/>
    </source>
</evidence>
<keyword evidence="1" id="KW-0472">Membrane</keyword>
<comment type="caution">
    <text evidence="2">The sequence shown here is derived from an EMBL/GenBank/DDBJ whole genome shotgun (WGS) entry which is preliminary data.</text>
</comment>
<dbReference type="Proteomes" id="UP001201262">
    <property type="component" value="Unassembled WGS sequence"/>
</dbReference>
<protein>
    <submittedName>
        <fullName evidence="2">Uncharacterized protein</fullName>
    </submittedName>
</protein>
<dbReference type="GeneID" id="70250695"/>
<proteinExistence type="predicted"/>
<dbReference type="EMBL" id="JAJTJA010000006">
    <property type="protein sequence ID" value="KAH8697446.1"/>
    <property type="molecule type" value="Genomic_DNA"/>
</dbReference>
<feature type="transmembrane region" description="Helical" evidence="1">
    <location>
        <begin position="50"/>
        <end position="70"/>
    </location>
</feature>
<dbReference type="AlphaFoldDB" id="A0AAD4KV64"/>
<keyword evidence="3" id="KW-1185">Reference proteome</keyword>
<name>A0AAD4KV64_9EURO</name>
<evidence type="ECO:0000256" key="1">
    <source>
        <dbReference type="SAM" id="Phobius"/>
    </source>
</evidence>
<keyword evidence="1" id="KW-1133">Transmembrane helix</keyword>
<organism evidence="2 3">
    <name type="scientific">Talaromyces proteolyticus</name>
    <dbReference type="NCBI Taxonomy" id="1131652"/>
    <lineage>
        <taxon>Eukaryota</taxon>
        <taxon>Fungi</taxon>
        <taxon>Dikarya</taxon>
        <taxon>Ascomycota</taxon>
        <taxon>Pezizomycotina</taxon>
        <taxon>Eurotiomycetes</taxon>
        <taxon>Eurotiomycetidae</taxon>
        <taxon>Eurotiales</taxon>
        <taxon>Trichocomaceae</taxon>
        <taxon>Talaromyces</taxon>
        <taxon>Talaromyces sect. Bacilispori</taxon>
    </lineage>
</organism>
<sequence length="236" mass="26528">MYKNKIPSPWSSPHVSKSLHNKKIYGFHVSAPFAALGISPSPTRFNVDTMLILTVAIVLMLSWSALLVVARPALDVSRFEKRVDRYVNEGNLMCLSENWPIPQGQPRFFMTLDEAFKAVYTACAGWNISELNPGANPGFDNVVYVLDDNKVPSSTNITVSVTYKGGDNCPYPPLNFWYDLNLPGDGPTHCFDRLSTIINGCDLHKEAEYWKQGGSFYRDCTSWTLWKSLTFTNKNS</sequence>
<dbReference type="RefSeq" id="XP_046072147.1">
    <property type="nucleotide sequence ID" value="XM_046220408.1"/>
</dbReference>